<dbReference type="AlphaFoldDB" id="A0A179F7B3"/>
<dbReference type="EMBL" id="LSBH01000027">
    <property type="protein sequence ID" value="OAQ61318.1"/>
    <property type="molecule type" value="Genomic_DNA"/>
</dbReference>
<evidence type="ECO:0000313" key="2">
    <source>
        <dbReference type="Proteomes" id="UP000078240"/>
    </source>
</evidence>
<organism evidence="1 2">
    <name type="scientific">Purpureocillium lilacinum</name>
    <name type="common">Paecilomyces lilacinus</name>
    <dbReference type="NCBI Taxonomy" id="33203"/>
    <lineage>
        <taxon>Eukaryota</taxon>
        <taxon>Fungi</taxon>
        <taxon>Dikarya</taxon>
        <taxon>Ascomycota</taxon>
        <taxon>Pezizomycotina</taxon>
        <taxon>Sordariomycetes</taxon>
        <taxon>Hypocreomycetidae</taxon>
        <taxon>Hypocreales</taxon>
        <taxon>Ophiocordycipitaceae</taxon>
        <taxon>Purpureocillium</taxon>
    </lineage>
</organism>
<gene>
    <name evidence="1" type="ORF">VFPBJ_11484</name>
</gene>
<accession>A0A179F7B3</accession>
<name>A0A179F7B3_PURLI</name>
<proteinExistence type="predicted"/>
<sequence length="218" mass="23675">MTSNAARVLAISLHNQSWFDEVYAPLLTALRSKAEFQRAENSTSAVRFLSHRPEPSAVLITDEALTISENLAVWEAVLEFARRGGTVIVMGLFPSFVRPTSMAPFFSQAGLPWGAGSYYRTTFVLNQGVVSVDKVEKLPQKYSQKALFVNNVAQRDMWYRTDDDSVVQSSVLPPIDGHVAGETAVAMSKVGKGKLGYVGDVNAEDGSNAVVLAMCGLL</sequence>
<comment type="caution">
    <text evidence="1">The sequence shown here is derived from an EMBL/GenBank/DDBJ whole genome shotgun (WGS) entry which is preliminary data.</text>
</comment>
<reference evidence="1 2" key="1">
    <citation type="submission" date="2016-01" db="EMBL/GenBank/DDBJ databases">
        <title>Biosynthesis of antibiotic leucinostatins and their inhibition on Phytophthora in bio-control Purpureocillium lilacinum.</title>
        <authorList>
            <person name="Wang G."/>
            <person name="Liu Z."/>
            <person name="Lin R."/>
            <person name="Li E."/>
            <person name="Mao Z."/>
            <person name="Ling J."/>
            <person name="Yin W."/>
            <person name="Xie B."/>
        </authorList>
    </citation>
    <scope>NUCLEOTIDE SEQUENCE [LARGE SCALE GENOMIC DNA]</scope>
    <source>
        <strain evidence="1">PLBJ-1</strain>
    </source>
</reference>
<evidence type="ECO:0000313" key="1">
    <source>
        <dbReference type="EMBL" id="OAQ61318.1"/>
    </source>
</evidence>
<protein>
    <submittedName>
        <fullName evidence="1">Triacylglycerol lipase</fullName>
    </submittedName>
</protein>
<dbReference type="Proteomes" id="UP000078240">
    <property type="component" value="Unassembled WGS sequence"/>
</dbReference>